<protein>
    <submittedName>
        <fullName evidence="5">MarR family winged helix-turn-helix transcriptional regulator</fullName>
    </submittedName>
</protein>
<evidence type="ECO:0000256" key="1">
    <source>
        <dbReference type="ARBA" id="ARBA00023015"/>
    </source>
</evidence>
<dbReference type="PANTHER" id="PTHR42756:SF1">
    <property type="entry name" value="TRANSCRIPTIONAL REPRESSOR OF EMRAB OPERON"/>
    <property type="match status" value="1"/>
</dbReference>
<dbReference type="PROSITE" id="PS50995">
    <property type="entry name" value="HTH_MARR_2"/>
    <property type="match status" value="1"/>
</dbReference>
<sequence>MTTVPPKQPQAAEIIQMLLRTTHFVQQAYENQLSALELPFHLSGPRLRLLLTVWQAEQIRMNELAHKLGIKPRTVTDFVDALERDGLIVRRPDPEDRRATLLLLTDTAKCQMEKVKAIQQDISEKLLAHLPASQREQLYELLTHIVQDHDFDFVC</sequence>
<dbReference type="SMART" id="SM00347">
    <property type="entry name" value="HTH_MARR"/>
    <property type="match status" value="1"/>
</dbReference>
<reference evidence="6" key="1">
    <citation type="journal article" date="2019" name="Int. J. Syst. Evol. Microbiol.">
        <title>The Global Catalogue of Microorganisms (GCM) 10K type strain sequencing project: providing services to taxonomists for standard genome sequencing and annotation.</title>
        <authorList>
            <consortium name="The Broad Institute Genomics Platform"/>
            <consortium name="The Broad Institute Genome Sequencing Center for Infectious Disease"/>
            <person name="Wu L."/>
            <person name="Ma J."/>
        </authorList>
    </citation>
    <scope>NUCLEOTIDE SEQUENCE [LARGE SCALE GENOMIC DNA]</scope>
    <source>
        <strain evidence="6">CCM 8749</strain>
    </source>
</reference>
<name>A0ABW1IKL1_9BACL</name>
<dbReference type="Proteomes" id="UP001596250">
    <property type="component" value="Unassembled WGS sequence"/>
</dbReference>
<evidence type="ECO:0000313" key="5">
    <source>
        <dbReference type="EMBL" id="MFC5985596.1"/>
    </source>
</evidence>
<accession>A0ABW1IKL1</accession>
<evidence type="ECO:0000259" key="4">
    <source>
        <dbReference type="PROSITE" id="PS50995"/>
    </source>
</evidence>
<dbReference type="Gene3D" id="1.10.10.10">
    <property type="entry name" value="Winged helix-like DNA-binding domain superfamily/Winged helix DNA-binding domain"/>
    <property type="match status" value="1"/>
</dbReference>
<comment type="caution">
    <text evidence="5">The sequence shown here is derived from an EMBL/GenBank/DDBJ whole genome shotgun (WGS) entry which is preliminary data.</text>
</comment>
<dbReference type="InterPro" id="IPR036390">
    <property type="entry name" value="WH_DNA-bd_sf"/>
</dbReference>
<keyword evidence="3" id="KW-0804">Transcription</keyword>
<evidence type="ECO:0000256" key="2">
    <source>
        <dbReference type="ARBA" id="ARBA00023125"/>
    </source>
</evidence>
<gene>
    <name evidence="5" type="ORF">ACFPXP_03980</name>
</gene>
<organism evidence="5 6">
    <name type="scientific">Marinicrinis lubricantis</name>
    <dbReference type="NCBI Taxonomy" id="2086470"/>
    <lineage>
        <taxon>Bacteria</taxon>
        <taxon>Bacillati</taxon>
        <taxon>Bacillota</taxon>
        <taxon>Bacilli</taxon>
        <taxon>Bacillales</taxon>
        <taxon>Paenibacillaceae</taxon>
    </lineage>
</organism>
<keyword evidence="6" id="KW-1185">Reference proteome</keyword>
<dbReference type="EMBL" id="JBHSQV010000028">
    <property type="protein sequence ID" value="MFC5985596.1"/>
    <property type="molecule type" value="Genomic_DNA"/>
</dbReference>
<dbReference type="InterPro" id="IPR000835">
    <property type="entry name" value="HTH_MarR-typ"/>
</dbReference>
<dbReference type="RefSeq" id="WP_379892591.1">
    <property type="nucleotide sequence ID" value="NZ_CBCSCT010000018.1"/>
</dbReference>
<keyword evidence="1" id="KW-0805">Transcription regulation</keyword>
<proteinExistence type="predicted"/>
<dbReference type="PANTHER" id="PTHR42756">
    <property type="entry name" value="TRANSCRIPTIONAL REGULATOR, MARR"/>
    <property type="match status" value="1"/>
</dbReference>
<dbReference type="PRINTS" id="PR00598">
    <property type="entry name" value="HTHMARR"/>
</dbReference>
<evidence type="ECO:0000313" key="6">
    <source>
        <dbReference type="Proteomes" id="UP001596250"/>
    </source>
</evidence>
<dbReference type="Pfam" id="PF01047">
    <property type="entry name" value="MarR"/>
    <property type="match status" value="1"/>
</dbReference>
<dbReference type="SUPFAM" id="SSF46785">
    <property type="entry name" value="Winged helix' DNA-binding domain"/>
    <property type="match status" value="1"/>
</dbReference>
<evidence type="ECO:0000256" key="3">
    <source>
        <dbReference type="ARBA" id="ARBA00023163"/>
    </source>
</evidence>
<keyword evidence="2" id="KW-0238">DNA-binding</keyword>
<dbReference type="InterPro" id="IPR036388">
    <property type="entry name" value="WH-like_DNA-bd_sf"/>
</dbReference>
<feature type="domain" description="HTH marR-type" evidence="4">
    <location>
        <begin position="11"/>
        <end position="147"/>
    </location>
</feature>